<gene>
    <name evidence="4" type="ORF">SAMN02982931_02650</name>
</gene>
<dbReference type="InterPro" id="IPR058788">
    <property type="entry name" value="ApnL_N"/>
</dbReference>
<dbReference type="InterPro" id="IPR058789">
    <property type="entry name" value="ApnL_C"/>
</dbReference>
<dbReference type="Pfam" id="PF25837">
    <property type="entry name" value="Apionate_lact_N"/>
    <property type="match status" value="1"/>
</dbReference>
<evidence type="ECO:0000259" key="3">
    <source>
        <dbReference type="Pfam" id="PF25839"/>
    </source>
</evidence>
<reference evidence="4 5" key="1">
    <citation type="submission" date="2016-10" db="EMBL/GenBank/DDBJ databases">
        <authorList>
            <person name="de Groot N.N."/>
        </authorList>
    </citation>
    <scope>NUCLEOTIDE SEQUENCE [LARGE SCALE GENOMIC DNA]</scope>
    <source>
        <strain evidence="4 5">ATCC 35022</strain>
    </source>
</reference>
<name>A0A1G6CRH9_9HYPH</name>
<dbReference type="EMBL" id="FMXQ01000005">
    <property type="protein sequence ID" value="SDB35454.1"/>
    <property type="molecule type" value="Genomic_DNA"/>
</dbReference>
<evidence type="ECO:0000313" key="4">
    <source>
        <dbReference type="EMBL" id="SDB35454.1"/>
    </source>
</evidence>
<keyword evidence="5" id="KW-1185">Reference proteome</keyword>
<proteinExistence type="predicted"/>
<organism evidence="4 5">
    <name type="scientific">Bauldia litoralis</name>
    <dbReference type="NCBI Taxonomy" id="665467"/>
    <lineage>
        <taxon>Bacteria</taxon>
        <taxon>Pseudomonadati</taxon>
        <taxon>Pseudomonadota</taxon>
        <taxon>Alphaproteobacteria</taxon>
        <taxon>Hyphomicrobiales</taxon>
        <taxon>Kaistiaceae</taxon>
        <taxon>Bauldia</taxon>
    </lineage>
</organism>
<dbReference type="Pfam" id="PF25839">
    <property type="entry name" value="Apionate_lact_C"/>
    <property type="match status" value="1"/>
</dbReference>
<feature type="domain" description="D-apionate lactonase C-terminal" evidence="3">
    <location>
        <begin position="569"/>
        <end position="647"/>
    </location>
</feature>
<evidence type="ECO:0000259" key="1">
    <source>
        <dbReference type="Pfam" id="PF25837"/>
    </source>
</evidence>
<feature type="domain" description="D-apionate lactonase N-terminal" evidence="1">
    <location>
        <begin position="7"/>
        <end position="232"/>
    </location>
</feature>
<dbReference type="OrthoDB" id="931854at2"/>
<dbReference type="Pfam" id="PF25838">
    <property type="entry name" value="Apionate_lact_M"/>
    <property type="match status" value="1"/>
</dbReference>
<dbReference type="InterPro" id="IPR058787">
    <property type="entry name" value="ApnL_M"/>
</dbReference>
<feature type="domain" description="D-apionate lactonase TIM barrel" evidence="2">
    <location>
        <begin position="259"/>
        <end position="557"/>
    </location>
</feature>
<dbReference type="STRING" id="665467.SAMN02982931_02650"/>
<dbReference type="AlphaFoldDB" id="A0A1G6CRH9"/>
<evidence type="ECO:0000259" key="2">
    <source>
        <dbReference type="Pfam" id="PF25838"/>
    </source>
</evidence>
<sequence>MNTQAIKLFGTDEPAPTQRLLTAGPITATLEDGQLRWIRIGDAEAVRAIGFLVRDRNWSTPTPEVSDLTVKETRGGFKVAFDALWRTADGTFSARLSYTAKASGTLTCEAVGAPAQDFQTCRTGFVILHPLKGFVGKPVTIEHADGSVATSTVPEEIVPDQPFLLVRAMTHSPLRGVKAELRMEGDTWETEDHRNWTDASFKTYSRPLSLPYPYPIAKGEEVRQSVTLTFTGKLPKAPAEGSGPVTVKLGEASGKMPRIGVSVLPEDARAAVRVAPLVKAAGVQHINCRIDLRDRGWDKPLGDYAKLAKETGAEVVLEIIIPGDDTPAREIGAAGKAVRAAKLKPAAVVVTPAADLKSYPPGTPHPDGIPTWEAVASATRRTFRTARIGGGMLSNFTELNRKRPPNKLFDFITHRTSATVHAADDRSVMETLEAVGQIIHSTRAIIGKTPYRIGPSHIGNSFNPYGAAVSENPNGGRVTMARVDPRHRGLFGAAWHLGYLGQVADGGLEAATMASPVGEFGIAYAKQKHAQPWFDTTRGAKVYPVYHVIRGIAGAAGARHVGAVSADTDRVRVLAWKKGKTTHVWLASLRDETVDVKLRGLPKGKATLMMLDAESFEAAARDPSFGDVGEPFKGSSVTLGPFAVARLDITG</sequence>
<accession>A0A1G6CRH9</accession>
<dbReference type="Proteomes" id="UP000199071">
    <property type="component" value="Unassembled WGS sequence"/>
</dbReference>
<protein>
    <submittedName>
        <fullName evidence="4">Uncharacterized protein</fullName>
    </submittedName>
</protein>
<evidence type="ECO:0000313" key="5">
    <source>
        <dbReference type="Proteomes" id="UP000199071"/>
    </source>
</evidence>
<dbReference type="RefSeq" id="WP_139167831.1">
    <property type="nucleotide sequence ID" value="NZ_FMXQ01000005.1"/>
</dbReference>